<evidence type="ECO:0000256" key="2">
    <source>
        <dbReference type="ARBA" id="ARBA00009948"/>
    </source>
</evidence>
<dbReference type="GO" id="GO:0003866">
    <property type="term" value="F:3-phosphoshikimate 1-carboxyvinyltransferase activity"/>
    <property type="evidence" value="ECO:0007669"/>
    <property type="project" value="UniProtKB-EC"/>
</dbReference>
<dbReference type="GeneID" id="17285989"/>
<organism evidence="10 11">
    <name type="scientific">Emiliania huxleyi (strain CCMP1516)</name>
    <dbReference type="NCBI Taxonomy" id="280463"/>
    <lineage>
        <taxon>Eukaryota</taxon>
        <taxon>Haptista</taxon>
        <taxon>Haptophyta</taxon>
        <taxon>Prymnesiophyceae</taxon>
        <taxon>Isochrysidales</taxon>
        <taxon>Noelaerhabdaceae</taxon>
        <taxon>Emiliania</taxon>
    </lineage>
</organism>
<evidence type="ECO:0000256" key="6">
    <source>
        <dbReference type="ARBA" id="ARBA00023141"/>
    </source>
</evidence>
<protein>
    <recommendedName>
        <fullName evidence="3">3-phosphoshikimate 1-carboxyvinyltransferase</fullName>
        <ecNumber evidence="3">2.5.1.19</ecNumber>
    </recommendedName>
</protein>
<dbReference type="RefSeq" id="XP_005787936.1">
    <property type="nucleotide sequence ID" value="XM_005787879.1"/>
</dbReference>
<dbReference type="Proteomes" id="UP000013827">
    <property type="component" value="Unassembled WGS sequence"/>
</dbReference>
<reference evidence="11" key="1">
    <citation type="journal article" date="2013" name="Nature">
        <title>Pan genome of the phytoplankton Emiliania underpins its global distribution.</title>
        <authorList>
            <person name="Read B.A."/>
            <person name="Kegel J."/>
            <person name="Klute M.J."/>
            <person name="Kuo A."/>
            <person name="Lefebvre S.C."/>
            <person name="Maumus F."/>
            <person name="Mayer C."/>
            <person name="Miller J."/>
            <person name="Monier A."/>
            <person name="Salamov A."/>
            <person name="Young J."/>
            <person name="Aguilar M."/>
            <person name="Claverie J.M."/>
            <person name="Frickenhaus S."/>
            <person name="Gonzalez K."/>
            <person name="Herman E.K."/>
            <person name="Lin Y.C."/>
            <person name="Napier J."/>
            <person name="Ogata H."/>
            <person name="Sarno A.F."/>
            <person name="Shmutz J."/>
            <person name="Schroeder D."/>
            <person name="de Vargas C."/>
            <person name="Verret F."/>
            <person name="von Dassow P."/>
            <person name="Valentin K."/>
            <person name="Van de Peer Y."/>
            <person name="Wheeler G."/>
            <person name="Dacks J.B."/>
            <person name="Delwiche C.F."/>
            <person name="Dyhrman S.T."/>
            <person name="Glockner G."/>
            <person name="John U."/>
            <person name="Richards T."/>
            <person name="Worden A.Z."/>
            <person name="Zhang X."/>
            <person name="Grigoriev I.V."/>
            <person name="Allen A.E."/>
            <person name="Bidle K."/>
            <person name="Borodovsky M."/>
            <person name="Bowler C."/>
            <person name="Brownlee C."/>
            <person name="Cock J.M."/>
            <person name="Elias M."/>
            <person name="Gladyshev V.N."/>
            <person name="Groth M."/>
            <person name="Guda C."/>
            <person name="Hadaegh A."/>
            <person name="Iglesias-Rodriguez M.D."/>
            <person name="Jenkins J."/>
            <person name="Jones B.M."/>
            <person name="Lawson T."/>
            <person name="Leese F."/>
            <person name="Lindquist E."/>
            <person name="Lobanov A."/>
            <person name="Lomsadze A."/>
            <person name="Malik S.B."/>
            <person name="Marsh M.E."/>
            <person name="Mackinder L."/>
            <person name="Mock T."/>
            <person name="Mueller-Roeber B."/>
            <person name="Pagarete A."/>
            <person name="Parker M."/>
            <person name="Probert I."/>
            <person name="Quesneville H."/>
            <person name="Raines C."/>
            <person name="Rensing S.A."/>
            <person name="Riano-Pachon D.M."/>
            <person name="Richier S."/>
            <person name="Rokitta S."/>
            <person name="Shiraiwa Y."/>
            <person name="Soanes D.M."/>
            <person name="van der Giezen M."/>
            <person name="Wahlund T.M."/>
            <person name="Williams B."/>
            <person name="Wilson W."/>
            <person name="Wolfe G."/>
            <person name="Wurch L.L."/>
        </authorList>
    </citation>
    <scope>NUCLEOTIDE SEQUENCE</scope>
</reference>
<reference evidence="10" key="2">
    <citation type="submission" date="2024-10" db="UniProtKB">
        <authorList>
            <consortium name="EnsemblProtists"/>
        </authorList>
    </citation>
    <scope>IDENTIFICATION</scope>
</reference>
<dbReference type="InterPro" id="IPR036968">
    <property type="entry name" value="Enolpyruvate_Tfrase_sf"/>
</dbReference>
<keyword evidence="6" id="KW-0057">Aromatic amino acid biosynthesis</keyword>
<dbReference type="RefSeq" id="XP_005793147.1">
    <property type="nucleotide sequence ID" value="XM_005793090.1"/>
</dbReference>
<evidence type="ECO:0000259" key="9">
    <source>
        <dbReference type="Pfam" id="PF00275"/>
    </source>
</evidence>
<dbReference type="PIRSF" id="PIRSF000505">
    <property type="entry name" value="EPSPS"/>
    <property type="match status" value="1"/>
</dbReference>
<dbReference type="PANTHER" id="PTHR21090:SF5">
    <property type="entry name" value="PENTAFUNCTIONAL AROM POLYPEPTIDE"/>
    <property type="match status" value="1"/>
</dbReference>
<dbReference type="GeneID" id="17280777"/>
<keyword evidence="5" id="KW-0808">Transferase</keyword>
<dbReference type="SUPFAM" id="SSF55205">
    <property type="entry name" value="EPT/RTPC-like"/>
    <property type="match status" value="1"/>
</dbReference>
<dbReference type="InterPro" id="IPR013792">
    <property type="entry name" value="RNA3'P_cycl/enolpyr_Trfase_a/b"/>
</dbReference>
<dbReference type="eggNOG" id="KOG0692">
    <property type="taxonomic scope" value="Eukaryota"/>
</dbReference>
<dbReference type="GO" id="GO:0009423">
    <property type="term" value="P:chorismate biosynthetic process"/>
    <property type="evidence" value="ECO:0007669"/>
    <property type="project" value="TreeGrafter"/>
</dbReference>
<dbReference type="PROSITE" id="PS00104">
    <property type="entry name" value="EPSP_SYNTHASE_1"/>
    <property type="match status" value="1"/>
</dbReference>
<feature type="region of interest" description="Disordered" evidence="8">
    <location>
        <begin position="290"/>
        <end position="311"/>
    </location>
</feature>
<dbReference type="EnsemblProtists" id="EOD40718">
    <property type="protein sequence ID" value="EOD40718"/>
    <property type="gene ID" value="EMIHUDRAFT_466466"/>
</dbReference>
<dbReference type="PaxDb" id="2903-EOD35507"/>
<evidence type="ECO:0000256" key="4">
    <source>
        <dbReference type="ARBA" id="ARBA00022605"/>
    </source>
</evidence>
<dbReference type="KEGG" id="ehx:EMIHUDRAFT_466466"/>
<evidence type="ECO:0000313" key="10">
    <source>
        <dbReference type="EnsemblProtists" id="EOD35507"/>
    </source>
</evidence>
<accession>A0A0D3KIC2</accession>
<dbReference type="HOGENOM" id="CLU_024321_0_0_1"/>
<comment type="catalytic activity">
    <reaction evidence="7">
        <text>3-phosphoshikimate + phosphoenolpyruvate = 5-O-(1-carboxyvinyl)-3-phosphoshikimate + phosphate</text>
        <dbReference type="Rhea" id="RHEA:21256"/>
        <dbReference type="ChEBI" id="CHEBI:43474"/>
        <dbReference type="ChEBI" id="CHEBI:57701"/>
        <dbReference type="ChEBI" id="CHEBI:58702"/>
        <dbReference type="ChEBI" id="CHEBI:145989"/>
        <dbReference type="EC" id="2.5.1.19"/>
    </reaction>
    <physiologicalReaction direction="left-to-right" evidence="7">
        <dbReference type="Rhea" id="RHEA:21257"/>
    </physiologicalReaction>
</comment>
<dbReference type="EC" id="2.5.1.19" evidence="3"/>
<keyword evidence="11" id="KW-1185">Reference proteome</keyword>
<dbReference type="GO" id="GO:0009073">
    <property type="term" value="P:aromatic amino acid family biosynthetic process"/>
    <property type="evidence" value="ECO:0007669"/>
    <property type="project" value="UniProtKB-KW"/>
</dbReference>
<feature type="compositionally biased region" description="Gly residues" evidence="8">
    <location>
        <begin position="296"/>
        <end position="305"/>
    </location>
</feature>
<evidence type="ECO:0000313" key="11">
    <source>
        <dbReference type="Proteomes" id="UP000013827"/>
    </source>
</evidence>
<dbReference type="PANTHER" id="PTHR21090">
    <property type="entry name" value="AROM/DEHYDROQUINATE SYNTHASE"/>
    <property type="match status" value="1"/>
</dbReference>
<comment type="pathway">
    <text evidence="1">Metabolic intermediate biosynthesis; chorismate biosynthesis; chorismate from D-erythrose 4-phosphate and phosphoenolpyruvate: step 6/7.</text>
</comment>
<dbReference type="Pfam" id="PF00275">
    <property type="entry name" value="EPSP_synthase"/>
    <property type="match status" value="1"/>
</dbReference>
<dbReference type="Gene3D" id="3.65.10.10">
    <property type="entry name" value="Enolpyruvate transferase domain"/>
    <property type="match status" value="2"/>
</dbReference>
<dbReference type="GO" id="GO:0008652">
    <property type="term" value="P:amino acid biosynthetic process"/>
    <property type="evidence" value="ECO:0007669"/>
    <property type="project" value="UniProtKB-KW"/>
</dbReference>
<dbReference type="InterPro" id="IPR023193">
    <property type="entry name" value="EPSP_synthase_CS"/>
</dbReference>
<dbReference type="InterPro" id="IPR001986">
    <property type="entry name" value="Enolpyruvate_Tfrase_dom"/>
</dbReference>
<evidence type="ECO:0000256" key="3">
    <source>
        <dbReference type="ARBA" id="ARBA00012450"/>
    </source>
</evidence>
<dbReference type="OMA" id="YEDHRMA"/>
<dbReference type="InterPro" id="IPR006264">
    <property type="entry name" value="EPSP_synthase"/>
</dbReference>
<dbReference type="AlphaFoldDB" id="A0A0D3KIC2"/>
<feature type="domain" description="Enolpyruvate transferase" evidence="9">
    <location>
        <begin position="25"/>
        <end position="429"/>
    </location>
</feature>
<dbReference type="STRING" id="2903.R1DKI2"/>
<sequence>MPLPDLIEVVPLSPEALARLKAAPAQIAIPGSKSITNRAIVLAALGDGAVTLQGALWSEDTEAMTECMRTLGINVEVAADPLNAANRRITVHGCGGVVPPGGTEEAPTELFVANAGTAARFLTAMVCLGSGVYRLSGVPRMHERPQAELVRALRALGYRVDTPNERLPALVHGGGPRPGPVLVSVSDSSQFASALLLSSARGGWVVSTPEGSNPDELPYVEMTRRLVETFPHGGGDFQVEPDASSASYFHAANALFPDHLPVRVLACQPPKREGGTGWQIDAEFPRLAPTAAAEGDNGGGDGDGGAAADPAKRAKLAPRVMTAIAIAPLASQPHAFASLGVLRKQECERVAALRDELRKCKASVEEEVATDTLSIAPTAAASLGDATVATYHDHRMAMCFATLALKVRGIKIEGPRCVRKTVPSFFQILAASPPSGLGVEVWECNAATGERLRRLEAPEDLFAA</sequence>
<comment type="similarity">
    <text evidence="2">Belongs to the EPSP synthase family.</text>
</comment>
<evidence type="ECO:0000256" key="5">
    <source>
        <dbReference type="ARBA" id="ARBA00022679"/>
    </source>
</evidence>
<dbReference type="UniPathway" id="UPA00053">
    <property type="reaction ID" value="UER00089"/>
</dbReference>
<evidence type="ECO:0000256" key="1">
    <source>
        <dbReference type="ARBA" id="ARBA00004811"/>
    </source>
</evidence>
<evidence type="ECO:0000256" key="7">
    <source>
        <dbReference type="ARBA" id="ARBA00044633"/>
    </source>
</evidence>
<name>A0A0D3KIC2_EMIH1</name>
<dbReference type="EnsemblProtists" id="EOD35507">
    <property type="protein sequence ID" value="EOD35507"/>
    <property type="gene ID" value="EMIHUDRAFT_462466"/>
</dbReference>
<dbReference type="KEGG" id="ehx:EMIHUDRAFT_462466"/>
<proteinExistence type="inferred from homology"/>
<evidence type="ECO:0000256" key="8">
    <source>
        <dbReference type="SAM" id="MobiDB-lite"/>
    </source>
</evidence>
<keyword evidence="4" id="KW-0028">Amino-acid biosynthesis</keyword>